<keyword evidence="3 6" id="KW-0812">Transmembrane</keyword>
<feature type="transmembrane region" description="Helical" evidence="6">
    <location>
        <begin position="349"/>
        <end position="366"/>
    </location>
</feature>
<feature type="transmembrane region" description="Helical" evidence="6">
    <location>
        <begin position="102"/>
        <end position="123"/>
    </location>
</feature>
<feature type="transmembrane region" description="Helical" evidence="6">
    <location>
        <begin position="259"/>
        <end position="279"/>
    </location>
</feature>
<evidence type="ECO:0000259" key="7">
    <source>
        <dbReference type="PROSITE" id="PS50850"/>
    </source>
</evidence>
<feature type="transmembrane region" description="Helical" evidence="6">
    <location>
        <begin position="291"/>
        <end position="313"/>
    </location>
</feature>
<protein>
    <submittedName>
        <fullName evidence="8">Multidrug MFS transporter</fullName>
    </submittedName>
</protein>
<dbReference type="InterPro" id="IPR036259">
    <property type="entry name" value="MFS_trans_sf"/>
</dbReference>
<keyword evidence="4 6" id="KW-1133">Transmembrane helix</keyword>
<organism evidence="8 9">
    <name type="scientific">Staphylococcus kloosii</name>
    <dbReference type="NCBI Taxonomy" id="29384"/>
    <lineage>
        <taxon>Bacteria</taxon>
        <taxon>Bacillati</taxon>
        <taxon>Bacillota</taxon>
        <taxon>Bacilli</taxon>
        <taxon>Bacillales</taxon>
        <taxon>Staphylococcaceae</taxon>
        <taxon>Staphylococcus</taxon>
    </lineage>
</organism>
<dbReference type="AlphaFoldDB" id="A0A151A193"/>
<accession>A0A151A193</accession>
<dbReference type="RefSeq" id="WP_061853449.1">
    <property type="nucleotide sequence ID" value="NZ_LUGM01000002.1"/>
</dbReference>
<dbReference type="GO" id="GO:0022857">
    <property type="term" value="F:transmembrane transporter activity"/>
    <property type="evidence" value="ECO:0007669"/>
    <property type="project" value="InterPro"/>
</dbReference>
<feature type="transmembrane region" description="Helical" evidence="6">
    <location>
        <begin position="325"/>
        <end position="343"/>
    </location>
</feature>
<evidence type="ECO:0000256" key="1">
    <source>
        <dbReference type="ARBA" id="ARBA00004651"/>
    </source>
</evidence>
<dbReference type="InterPro" id="IPR020846">
    <property type="entry name" value="MFS_dom"/>
</dbReference>
<evidence type="ECO:0000256" key="4">
    <source>
        <dbReference type="ARBA" id="ARBA00022989"/>
    </source>
</evidence>
<dbReference type="Gene3D" id="1.20.1720.10">
    <property type="entry name" value="Multidrug resistance protein D"/>
    <property type="match status" value="1"/>
</dbReference>
<dbReference type="Proteomes" id="UP000075418">
    <property type="component" value="Unassembled WGS sequence"/>
</dbReference>
<feature type="transmembrane region" description="Helical" evidence="6">
    <location>
        <begin position="70"/>
        <end position="90"/>
    </location>
</feature>
<sequence length="446" mass="49957">MNLKSIGIVVALILIMFMSAIETSIVSLALPTIKHNFNAGGLASLVFAVYFIAIVIANPIVGEALDRLKISYITIFGLLLFSIGSLFSGLSGSFSMLIISRFVQGLGAGVMMALSQIVPKLAFEIPLRYKIMGTVGSVWGISSIVGPLLGGTILQFLSWHWLFFINLPIAAIAIILVLLTFHFKNETNASKTDRKLDVKGMTVFYIMIFAFLFAVMNKEHLILNLFSIIITIIIGYILYRYEKSLNKPFIPVTEFNKTIVVIFATDFIYAMILMGYNIYMPVYLQEQLHLSPLQSGFVVFPISIAWLILNFSLDKLELKFSRRGLYLFAFTLLIICGVLILLVKEIPLFIAFSLLLAGVSFGTVYTKDSVITQEETSPQHMKRMMSLYTLTKSLGSSIGSTVMGYVYYLSLSFVKFNIYNVIMLTFVLLIALVILWLVTQHKESMR</sequence>
<dbReference type="PANTHER" id="PTHR23501">
    <property type="entry name" value="MAJOR FACILITATOR SUPERFAMILY"/>
    <property type="match status" value="1"/>
</dbReference>
<dbReference type="NCBIfam" id="NF040895">
    <property type="entry name" value="MFS_effux_SdrM"/>
    <property type="match status" value="1"/>
</dbReference>
<dbReference type="GO" id="GO:0005886">
    <property type="term" value="C:plasma membrane"/>
    <property type="evidence" value="ECO:0007669"/>
    <property type="project" value="UniProtKB-SubCell"/>
</dbReference>
<dbReference type="PANTHER" id="PTHR23501:SF191">
    <property type="entry name" value="VACUOLAR BASIC AMINO ACID TRANSPORTER 4"/>
    <property type="match status" value="1"/>
</dbReference>
<evidence type="ECO:0000256" key="5">
    <source>
        <dbReference type="ARBA" id="ARBA00023136"/>
    </source>
</evidence>
<dbReference type="InterPro" id="IPR011701">
    <property type="entry name" value="MFS"/>
</dbReference>
<feature type="domain" description="Major facilitator superfamily (MFS) profile" evidence="7">
    <location>
        <begin position="8"/>
        <end position="443"/>
    </location>
</feature>
<proteinExistence type="predicted"/>
<feature type="transmembrane region" description="Helical" evidence="6">
    <location>
        <begin position="135"/>
        <end position="157"/>
    </location>
</feature>
<feature type="transmembrane region" description="Helical" evidence="6">
    <location>
        <begin position="196"/>
        <end position="215"/>
    </location>
</feature>
<feature type="transmembrane region" description="Helical" evidence="6">
    <location>
        <begin position="387"/>
        <end position="410"/>
    </location>
</feature>
<feature type="transmembrane region" description="Helical" evidence="6">
    <location>
        <begin position="39"/>
        <end position="58"/>
    </location>
</feature>
<evidence type="ECO:0000256" key="6">
    <source>
        <dbReference type="SAM" id="Phobius"/>
    </source>
</evidence>
<dbReference type="SUPFAM" id="SSF103473">
    <property type="entry name" value="MFS general substrate transporter"/>
    <property type="match status" value="1"/>
</dbReference>
<comment type="caution">
    <text evidence="8">The sequence shown here is derived from an EMBL/GenBank/DDBJ whole genome shotgun (WGS) entry which is preliminary data.</text>
</comment>
<evidence type="ECO:0000313" key="8">
    <source>
        <dbReference type="EMBL" id="KYH13198.1"/>
    </source>
</evidence>
<dbReference type="Pfam" id="PF07690">
    <property type="entry name" value="MFS_1"/>
    <property type="match status" value="1"/>
</dbReference>
<feature type="transmembrane region" description="Helical" evidence="6">
    <location>
        <begin position="416"/>
        <end position="438"/>
    </location>
</feature>
<feature type="transmembrane region" description="Helical" evidence="6">
    <location>
        <begin position="221"/>
        <end position="239"/>
    </location>
</feature>
<evidence type="ECO:0000313" key="9">
    <source>
        <dbReference type="Proteomes" id="UP000075418"/>
    </source>
</evidence>
<dbReference type="Gene3D" id="1.20.1250.20">
    <property type="entry name" value="MFS general substrate transporter like domains"/>
    <property type="match status" value="1"/>
</dbReference>
<dbReference type="PROSITE" id="PS50850">
    <property type="entry name" value="MFS"/>
    <property type="match status" value="1"/>
</dbReference>
<keyword evidence="2" id="KW-0813">Transport</keyword>
<dbReference type="InterPro" id="IPR053573">
    <property type="entry name" value="MFS_Drug_Efflux_Pump"/>
</dbReference>
<name>A0A151A193_9STAP</name>
<feature type="transmembrane region" description="Helical" evidence="6">
    <location>
        <begin position="163"/>
        <end position="184"/>
    </location>
</feature>
<keyword evidence="5 6" id="KW-0472">Membrane</keyword>
<dbReference type="EMBL" id="LUGM01000002">
    <property type="protein sequence ID" value="KYH13198.1"/>
    <property type="molecule type" value="Genomic_DNA"/>
</dbReference>
<gene>
    <name evidence="8" type="ORF">A0131_00020</name>
</gene>
<comment type="subcellular location">
    <subcellularLocation>
        <location evidence="1">Cell membrane</location>
        <topology evidence="1">Multi-pass membrane protein</topology>
    </subcellularLocation>
</comment>
<evidence type="ECO:0000256" key="2">
    <source>
        <dbReference type="ARBA" id="ARBA00022448"/>
    </source>
</evidence>
<evidence type="ECO:0000256" key="3">
    <source>
        <dbReference type="ARBA" id="ARBA00022692"/>
    </source>
</evidence>
<dbReference type="PRINTS" id="PR01036">
    <property type="entry name" value="TCRTETB"/>
</dbReference>
<reference evidence="8 9" key="1">
    <citation type="submission" date="2016-02" db="EMBL/GenBank/DDBJ databases">
        <title>Draft genome sequence of hydrocarbon degrading Staphylococcus saprophyticus Strain CNV2, isolated from crude-oil contaminated soil from Noonmati Oil Refinery, Guwahati, Assam, India.</title>
        <authorList>
            <person name="Mukherjee A."/>
            <person name="Chettri B."/>
            <person name="Langpoklakpam J."/>
            <person name="Singh A.K."/>
            <person name="Chattopadhyay D.J."/>
        </authorList>
    </citation>
    <scope>NUCLEOTIDE SEQUENCE [LARGE SCALE GENOMIC DNA]</scope>
    <source>
        <strain evidence="8 9">CNV2</strain>
    </source>
</reference>